<name>A0ABU7C2I2_9TELE</name>
<evidence type="ECO:0000313" key="1">
    <source>
        <dbReference type="EMBL" id="MED6255958.1"/>
    </source>
</evidence>
<dbReference type="EMBL" id="JAHUTI010072469">
    <property type="protein sequence ID" value="MED6255958.1"/>
    <property type="molecule type" value="Genomic_DNA"/>
</dbReference>
<proteinExistence type="predicted"/>
<reference evidence="1 2" key="1">
    <citation type="submission" date="2021-07" db="EMBL/GenBank/DDBJ databases">
        <authorList>
            <person name="Palmer J.M."/>
        </authorList>
    </citation>
    <scope>NUCLEOTIDE SEQUENCE [LARGE SCALE GENOMIC DNA]</scope>
    <source>
        <strain evidence="1 2">AT_MEX2019</strain>
        <tissue evidence="1">Muscle</tissue>
    </source>
</reference>
<protein>
    <submittedName>
        <fullName evidence="1">Uncharacterized protein</fullName>
    </submittedName>
</protein>
<evidence type="ECO:0000313" key="2">
    <source>
        <dbReference type="Proteomes" id="UP001345963"/>
    </source>
</evidence>
<sequence>MSFSSSLWTGCRVHPDQTHTLIHTPKDNLEKPFNLTGMSLDCGTKLEYPERTHARGEHANSMQKDPQLGVEPKTFLLQGNSATNCTTVQPTCQTPFRLKCINK</sequence>
<accession>A0ABU7C2I2</accession>
<keyword evidence="2" id="KW-1185">Reference proteome</keyword>
<organism evidence="1 2">
    <name type="scientific">Ataeniobius toweri</name>
    <dbReference type="NCBI Taxonomy" id="208326"/>
    <lineage>
        <taxon>Eukaryota</taxon>
        <taxon>Metazoa</taxon>
        <taxon>Chordata</taxon>
        <taxon>Craniata</taxon>
        <taxon>Vertebrata</taxon>
        <taxon>Euteleostomi</taxon>
        <taxon>Actinopterygii</taxon>
        <taxon>Neopterygii</taxon>
        <taxon>Teleostei</taxon>
        <taxon>Neoteleostei</taxon>
        <taxon>Acanthomorphata</taxon>
        <taxon>Ovalentaria</taxon>
        <taxon>Atherinomorphae</taxon>
        <taxon>Cyprinodontiformes</taxon>
        <taxon>Goodeidae</taxon>
        <taxon>Ataeniobius</taxon>
    </lineage>
</organism>
<dbReference type="Proteomes" id="UP001345963">
    <property type="component" value="Unassembled WGS sequence"/>
</dbReference>
<comment type="caution">
    <text evidence="1">The sequence shown here is derived from an EMBL/GenBank/DDBJ whole genome shotgun (WGS) entry which is preliminary data.</text>
</comment>
<gene>
    <name evidence="1" type="ORF">ATANTOWER_017552</name>
</gene>